<organism evidence="2 3">
    <name type="scientific">Colletotrichum liriopes</name>
    <dbReference type="NCBI Taxonomy" id="708192"/>
    <lineage>
        <taxon>Eukaryota</taxon>
        <taxon>Fungi</taxon>
        <taxon>Dikarya</taxon>
        <taxon>Ascomycota</taxon>
        <taxon>Pezizomycotina</taxon>
        <taxon>Sordariomycetes</taxon>
        <taxon>Hypocreomycetidae</taxon>
        <taxon>Glomerellales</taxon>
        <taxon>Glomerellaceae</taxon>
        <taxon>Colletotrichum</taxon>
        <taxon>Colletotrichum spaethianum species complex</taxon>
    </lineage>
</organism>
<keyword evidence="3" id="KW-1185">Reference proteome</keyword>
<protein>
    <submittedName>
        <fullName evidence="2">Uncharacterized protein</fullName>
    </submittedName>
</protein>
<evidence type="ECO:0000313" key="2">
    <source>
        <dbReference type="EMBL" id="GJC84940.1"/>
    </source>
</evidence>
<feature type="compositionally biased region" description="Low complexity" evidence="1">
    <location>
        <begin position="47"/>
        <end position="58"/>
    </location>
</feature>
<feature type="compositionally biased region" description="Basic and acidic residues" evidence="1">
    <location>
        <begin position="12"/>
        <end position="22"/>
    </location>
</feature>
<evidence type="ECO:0000256" key="1">
    <source>
        <dbReference type="SAM" id="MobiDB-lite"/>
    </source>
</evidence>
<proteinExistence type="predicted"/>
<feature type="compositionally biased region" description="Polar residues" evidence="1">
    <location>
        <begin position="1"/>
        <end position="10"/>
    </location>
</feature>
<feature type="compositionally biased region" description="Basic and acidic residues" evidence="1">
    <location>
        <begin position="93"/>
        <end position="121"/>
    </location>
</feature>
<dbReference type="AlphaFoldDB" id="A0AA37LTN2"/>
<reference evidence="2 3" key="1">
    <citation type="submission" date="2021-07" db="EMBL/GenBank/DDBJ databases">
        <title>Genome data of Colletotrichum spaethianum.</title>
        <authorList>
            <person name="Utami Y.D."/>
            <person name="Hiruma K."/>
        </authorList>
    </citation>
    <scope>NUCLEOTIDE SEQUENCE [LARGE SCALE GENOMIC DNA]</scope>
    <source>
        <strain evidence="2 3">MAFF 242679</strain>
    </source>
</reference>
<sequence length="256" mass="27375">MDQDNEQTTYHYKLDKRYRDPVLDVVENTGAQPSDLEVNTIDPNDEAPPGAGASSPSGDSDFDAVGSNDPSCHPPAGPSSSSGPPTPEPNNMEDSRPNLPPRDDDPNPHYPDDAGHADPKQPKLPPEAPISRPLTANSNAIDLDLWASFSNNIDGLNALLAQLDAPRPIEPELQDTMSFAPWSPPIAWTQLIRHPFAAAATSGQKPLRSTPQPMTPLFSESKIGSCSSAGSFGRHGENAKRSPAHVPRMARPCARG</sequence>
<evidence type="ECO:0000313" key="3">
    <source>
        <dbReference type="Proteomes" id="UP001055172"/>
    </source>
</evidence>
<feature type="region of interest" description="Disordered" evidence="1">
    <location>
        <begin position="228"/>
        <end position="256"/>
    </location>
</feature>
<name>A0AA37LTN2_9PEZI</name>
<dbReference type="EMBL" id="BPPX01000016">
    <property type="protein sequence ID" value="GJC84940.1"/>
    <property type="molecule type" value="Genomic_DNA"/>
</dbReference>
<comment type="caution">
    <text evidence="2">The sequence shown here is derived from an EMBL/GenBank/DDBJ whole genome shotgun (WGS) entry which is preliminary data.</text>
</comment>
<gene>
    <name evidence="2" type="ORF">ColLi_07778</name>
</gene>
<accession>A0AA37LTN2</accession>
<feature type="region of interest" description="Disordered" evidence="1">
    <location>
        <begin position="1"/>
        <end position="133"/>
    </location>
</feature>
<dbReference type="Proteomes" id="UP001055172">
    <property type="component" value="Unassembled WGS sequence"/>
</dbReference>